<comment type="similarity">
    <text evidence="1">Belongs to the sigma-70 factor family. ECF subfamily.</text>
</comment>
<evidence type="ECO:0000256" key="2">
    <source>
        <dbReference type="ARBA" id="ARBA00023015"/>
    </source>
</evidence>
<dbReference type="GO" id="GO:0003677">
    <property type="term" value="F:DNA binding"/>
    <property type="evidence" value="ECO:0007669"/>
    <property type="project" value="InterPro"/>
</dbReference>
<evidence type="ECO:0000313" key="11">
    <source>
        <dbReference type="Proteomes" id="UP001055303"/>
    </source>
</evidence>
<accession>A0A564FTF1</accession>
<dbReference type="EMBL" id="CABFVH010000003">
    <property type="protein sequence ID" value="VUF11088.1"/>
    <property type="molecule type" value="Genomic_DNA"/>
</dbReference>
<dbReference type="AlphaFoldDB" id="A0A564FTF1"/>
<evidence type="ECO:0000256" key="1">
    <source>
        <dbReference type="ARBA" id="ARBA00010641"/>
    </source>
</evidence>
<evidence type="ECO:0000313" key="9">
    <source>
        <dbReference type="EMBL" id="VUF11088.1"/>
    </source>
</evidence>
<dbReference type="InterPro" id="IPR036388">
    <property type="entry name" value="WH-like_DNA-bd_sf"/>
</dbReference>
<reference evidence="9 10" key="1">
    <citation type="submission" date="2019-06" db="EMBL/GenBank/DDBJ databases">
        <authorList>
            <person name="Rodrigo-Torres L."/>
            <person name="Arahal R. D."/>
            <person name="Lucena T."/>
        </authorList>
    </citation>
    <scope>NUCLEOTIDE SEQUENCE [LARGE SCALE GENOMIC DNA]</scope>
    <source>
        <strain evidence="9 10">SW08-7</strain>
    </source>
</reference>
<evidence type="ECO:0000313" key="10">
    <source>
        <dbReference type="Proteomes" id="UP000401717"/>
    </source>
</evidence>
<evidence type="ECO:0000256" key="3">
    <source>
        <dbReference type="ARBA" id="ARBA00023082"/>
    </source>
</evidence>
<evidence type="ECO:0000256" key="5">
    <source>
        <dbReference type="SAM" id="MobiDB-lite"/>
    </source>
</evidence>
<evidence type="ECO:0000259" key="6">
    <source>
        <dbReference type="Pfam" id="PF04542"/>
    </source>
</evidence>
<name>A0A564FTF1_9HYPH</name>
<keyword evidence="4" id="KW-0804">Transcription</keyword>
<dbReference type="Pfam" id="PF08281">
    <property type="entry name" value="Sigma70_r4_2"/>
    <property type="match status" value="1"/>
</dbReference>
<dbReference type="Pfam" id="PF04542">
    <property type="entry name" value="Sigma70_r2"/>
    <property type="match status" value="1"/>
</dbReference>
<evidence type="ECO:0000259" key="7">
    <source>
        <dbReference type="Pfam" id="PF08281"/>
    </source>
</evidence>
<dbReference type="Gene3D" id="1.10.10.10">
    <property type="entry name" value="Winged helix-like DNA-binding domain superfamily/Winged helix DNA-binding domain"/>
    <property type="match status" value="1"/>
</dbReference>
<gene>
    <name evidence="9" type="primary">sigR</name>
    <name evidence="8" type="ORF">IFDJLNFL_0749</name>
    <name evidence="9" type="ORF">MTDSW087_00761</name>
</gene>
<feature type="compositionally biased region" description="Acidic residues" evidence="5">
    <location>
        <begin position="162"/>
        <end position="176"/>
    </location>
</feature>
<dbReference type="InterPro" id="IPR013249">
    <property type="entry name" value="RNA_pol_sigma70_r4_t2"/>
</dbReference>
<evidence type="ECO:0000256" key="4">
    <source>
        <dbReference type="ARBA" id="ARBA00023163"/>
    </source>
</evidence>
<dbReference type="SUPFAM" id="SSF88659">
    <property type="entry name" value="Sigma3 and sigma4 domains of RNA polymerase sigma factors"/>
    <property type="match status" value="1"/>
</dbReference>
<reference evidence="8" key="2">
    <citation type="journal article" date="2021" name="Front. Microbiol.">
        <title>Comprehensive Comparative Genomics and Phenotyping of Methylobacterium Species.</title>
        <authorList>
            <person name="Alessa O."/>
            <person name="Ogura Y."/>
            <person name="Fujitani Y."/>
            <person name="Takami H."/>
            <person name="Hayashi T."/>
            <person name="Sahin N."/>
            <person name="Tani A."/>
        </authorList>
    </citation>
    <scope>NUCLEOTIDE SEQUENCE</scope>
    <source>
        <strain evidence="8">DSM 22415</strain>
    </source>
</reference>
<dbReference type="PANTHER" id="PTHR43133">
    <property type="entry name" value="RNA POLYMERASE ECF-TYPE SIGMA FACTO"/>
    <property type="match status" value="1"/>
</dbReference>
<reference evidence="8" key="3">
    <citation type="submission" date="2021-08" db="EMBL/GenBank/DDBJ databases">
        <authorList>
            <person name="Tani A."/>
            <person name="Ola A."/>
            <person name="Ogura Y."/>
            <person name="Katsura K."/>
            <person name="Hayashi T."/>
        </authorList>
    </citation>
    <scope>NUCLEOTIDE SEQUENCE</scope>
    <source>
        <strain evidence="8">DSM 22415</strain>
    </source>
</reference>
<dbReference type="PANTHER" id="PTHR43133:SF25">
    <property type="entry name" value="RNA POLYMERASE SIGMA FACTOR RFAY-RELATED"/>
    <property type="match status" value="1"/>
</dbReference>
<dbReference type="GO" id="GO:0016987">
    <property type="term" value="F:sigma factor activity"/>
    <property type="evidence" value="ECO:0007669"/>
    <property type="project" value="UniProtKB-KW"/>
</dbReference>
<dbReference type="InterPro" id="IPR007627">
    <property type="entry name" value="RNA_pol_sigma70_r2"/>
</dbReference>
<dbReference type="InterPro" id="IPR013324">
    <property type="entry name" value="RNA_pol_sigma_r3/r4-like"/>
</dbReference>
<feature type="domain" description="RNA polymerase sigma factor 70 region 4 type 2" evidence="7">
    <location>
        <begin position="190"/>
        <end position="240"/>
    </location>
</feature>
<dbReference type="InterPro" id="IPR014284">
    <property type="entry name" value="RNA_pol_sigma-70_dom"/>
</dbReference>
<sequence length="253" mass="27660">MAHALMLPAPSRQRWQAVDLRAWLGKAAARLAARSGSVLAMSAADRAEAVGALPRAERAPAGSAPHPLSGSRSFQEIMLPHLDAAYNLARFMTRDADAADDIVQDAFLRAHRAFAGFRGGDARAWLLAIVRNCVRSWASERSRTRALCEPLGGSPARGDADGEREENEAWDPDQDTPETAVLRDSEASLVRRLIEALPEAFREVLILREFDDLSYKQIADITATPIGTVMSRLARARQMLGEAWHGRSGEARP</sequence>
<keyword evidence="11" id="KW-1185">Reference proteome</keyword>
<organism evidence="9 10">
    <name type="scientific">Methylobacterium dankookense</name>
    <dbReference type="NCBI Taxonomy" id="560405"/>
    <lineage>
        <taxon>Bacteria</taxon>
        <taxon>Pseudomonadati</taxon>
        <taxon>Pseudomonadota</taxon>
        <taxon>Alphaproteobacteria</taxon>
        <taxon>Hyphomicrobiales</taxon>
        <taxon>Methylobacteriaceae</taxon>
        <taxon>Methylobacterium</taxon>
    </lineage>
</organism>
<keyword evidence="3" id="KW-0731">Sigma factor</keyword>
<protein>
    <submittedName>
        <fullName evidence="9">ECF RNA polymerase sigma factor SigR</fullName>
    </submittedName>
</protein>
<dbReference type="Gene3D" id="1.10.1740.10">
    <property type="match status" value="1"/>
</dbReference>
<keyword evidence="2" id="KW-0805">Transcription regulation</keyword>
<dbReference type="OrthoDB" id="9803470at2"/>
<dbReference type="NCBIfam" id="TIGR02937">
    <property type="entry name" value="sigma70-ECF"/>
    <property type="match status" value="1"/>
</dbReference>
<dbReference type="Proteomes" id="UP000401717">
    <property type="component" value="Unassembled WGS sequence"/>
</dbReference>
<feature type="region of interest" description="Disordered" evidence="5">
    <location>
        <begin position="149"/>
        <end position="179"/>
    </location>
</feature>
<dbReference type="EMBL" id="BPQI01000015">
    <property type="protein sequence ID" value="GJD54870.1"/>
    <property type="molecule type" value="Genomic_DNA"/>
</dbReference>
<dbReference type="CDD" id="cd06171">
    <property type="entry name" value="Sigma70_r4"/>
    <property type="match status" value="1"/>
</dbReference>
<dbReference type="GO" id="GO:0006352">
    <property type="term" value="P:DNA-templated transcription initiation"/>
    <property type="evidence" value="ECO:0007669"/>
    <property type="project" value="InterPro"/>
</dbReference>
<dbReference type="InterPro" id="IPR013325">
    <property type="entry name" value="RNA_pol_sigma_r2"/>
</dbReference>
<dbReference type="Proteomes" id="UP001055303">
    <property type="component" value="Unassembled WGS sequence"/>
</dbReference>
<proteinExistence type="inferred from homology"/>
<dbReference type="InterPro" id="IPR039425">
    <property type="entry name" value="RNA_pol_sigma-70-like"/>
</dbReference>
<feature type="domain" description="RNA polymerase sigma-70 region 2" evidence="6">
    <location>
        <begin position="81"/>
        <end position="143"/>
    </location>
</feature>
<evidence type="ECO:0000313" key="8">
    <source>
        <dbReference type="EMBL" id="GJD54870.1"/>
    </source>
</evidence>
<dbReference type="SUPFAM" id="SSF88946">
    <property type="entry name" value="Sigma2 domain of RNA polymerase sigma factors"/>
    <property type="match status" value="1"/>
</dbReference>